<organism evidence="3 4">
    <name type="scientific">Sphingomonas arantia</name>
    <dbReference type="NCBI Taxonomy" id="1460676"/>
    <lineage>
        <taxon>Bacteria</taxon>
        <taxon>Pseudomonadati</taxon>
        <taxon>Pseudomonadota</taxon>
        <taxon>Alphaproteobacteria</taxon>
        <taxon>Sphingomonadales</taxon>
        <taxon>Sphingomonadaceae</taxon>
        <taxon>Sphingomonas</taxon>
    </lineage>
</organism>
<name>A0ABW4TUF2_9SPHN</name>
<keyword evidence="2" id="KW-0732">Signal</keyword>
<accession>A0ABW4TUF2</accession>
<gene>
    <name evidence="3" type="ORF">ACFSGX_06075</name>
</gene>
<feature type="chain" id="PRO_5046833583" evidence="2">
    <location>
        <begin position="21"/>
        <end position="151"/>
    </location>
</feature>
<evidence type="ECO:0000256" key="2">
    <source>
        <dbReference type="SAM" id="SignalP"/>
    </source>
</evidence>
<proteinExistence type="predicted"/>
<feature type="region of interest" description="Disordered" evidence="1">
    <location>
        <begin position="22"/>
        <end position="42"/>
    </location>
</feature>
<protein>
    <submittedName>
        <fullName evidence="3">Uncharacterized protein</fullName>
    </submittedName>
</protein>
<dbReference type="Proteomes" id="UP001597400">
    <property type="component" value="Unassembled WGS sequence"/>
</dbReference>
<comment type="caution">
    <text evidence="3">The sequence shown here is derived from an EMBL/GenBank/DDBJ whole genome shotgun (WGS) entry which is preliminary data.</text>
</comment>
<reference evidence="4" key="1">
    <citation type="journal article" date="2019" name="Int. J. Syst. Evol. Microbiol.">
        <title>The Global Catalogue of Microorganisms (GCM) 10K type strain sequencing project: providing services to taxonomists for standard genome sequencing and annotation.</title>
        <authorList>
            <consortium name="The Broad Institute Genomics Platform"/>
            <consortium name="The Broad Institute Genome Sequencing Center for Infectious Disease"/>
            <person name="Wu L."/>
            <person name="Ma J."/>
        </authorList>
    </citation>
    <scope>NUCLEOTIDE SEQUENCE [LARGE SCALE GENOMIC DNA]</scope>
    <source>
        <strain evidence="4">CGMCC 1.12702</strain>
    </source>
</reference>
<evidence type="ECO:0000313" key="4">
    <source>
        <dbReference type="Proteomes" id="UP001597400"/>
    </source>
</evidence>
<evidence type="ECO:0000256" key="1">
    <source>
        <dbReference type="SAM" id="MobiDB-lite"/>
    </source>
</evidence>
<dbReference type="EMBL" id="JBHUGS010000002">
    <property type="protein sequence ID" value="MFD1950330.1"/>
    <property type="molecule type" value="Genomic_DNA"/>
</dbReference>
<sequence length="151" mass="16155">MRPLLVVSTTLLLLSAVAPAAGSDRSPYLCGTPDVSGQDKNGPAPTATALVGTYRCSEEGVVVTLRLDADGRFEERMEGDGMREEGNSGVPVRPHITSGRWQVEGWMLRLSRQPAQPSVDQTARIADARGQAVIVPFGITGAVLRRVTNDR</sequence>
<feature type="signal peptide" evidence="2">
    <location>
        <begin position="1"/>
        <end position="20"/>
    </location>
</feature>
<keyword evidence="4" id="KW-1185">Reference proteome</keyword>
<evidence type="ECO:0000313" key="3">
    <source>
        <dbReference type="EMBL" id="MFD1950330.1"/>
    </source>
</evidence>